<feature type="transmembrane region" description="Helical" evidence="1">
    <location>
        <begin position="265"/>
        <end position="282"/>
    </location>
</feature>
<name>A0A2J6QVW0_HYAVF</name>
<keyword evidence="3" id="KW-1185">Reference proteome</keyword>
<dbReference type="Proteomes" id="UP000235786">
    <property type="component" value="Unassembled WGS sequence"/>
</dbReference>
<feature type="transmembrane region" description="Helical" evidence="1">
    <location>
        <begin position="238"/>
        <end position="259"/>
    </location>
</feature>
<protein>
    <submittedName>
        <fullName evidence="2">Uncharacterized protein</fullName>
    </submittedName>
</protein>
<feature type="transmembrane region" description="Helical" evidence="1">
    <location>
        <begin position="142"/>
        <end position="163"/>
    </location>
</feature>
<dbReference type="AlphaFoldDB" id="A0A2J6QVW0"/>
<reference evidence="2 3" key="1">
    <citation type="submission" date="2016-04" db="EMBL/GenBank/DDBJ databases">
        <title>A degradative enzymes factory behind the ericoid mycorrhizal symbiosis.</title>
        <authorList>
            <consortium name="DOE Joint Genome Institute"/>
            <person name="Martino E."/>
            <person name="Morin E."/>
            <person name="Grelet G."/>
            <person name="Kuo A."/>
            <person name="Kohler A."/>
            <person name="Daghino S."/>
            <person name="Barry K."/>
            <person name="Choi C."/>
            <person name="Cichocki N."/>
            <person name="Clum A."/>
            <person name="Copeland A."/>
            <person name="Hainaut M."/>
            <person name="Haridas S."/>
            <person name="Labutti K."/>
            <person name="Lindquist E."/>
            <person name="Lipzen A."/>
            <person name="Khouja H.-R."/>
            <person name="Murat C."/>
            <person name="Ohm R."/>
            <person name="Olson A."/>
            <person name="Spatafora J."/>
            <person name="Veneault-Fourrey C."/>
            <person name="Henrissat B."/>
            <person name="Grigoriev I."/>
            <person name="Martin F."/>
            <person name="Perotto S."/>
        </authorList>
    </citation>
    <scope>NUCLEOTIDE SEQUENCE [LARGE SCALE GENOMIC DNA]</scope>
    <source>
        <strain evidence="2 3">F</strain>
    </source>
</reference>
<sequence>MTISTSTTIAVMSPLYLNITTSTPDPFGIANVSGVYGPGTWAAWFLTGVAAWWRIIRHSEEKIDANTWAFIFGTNWAAVDVFRAIHSIGSISSPENEAELKTNLGTFGAAFTVVFWGSFHAFSQLVATLAVFKYSDCLGKRLWTLITGLILPSIALLASAYLFHPLQNYQAASELLPVLYWRGMDNSLHYVLFYIASLTSVVLFPIIILRIKHRNPDPHWQYRTSSFDFGLSPEDRDIICLGVVYLVVSVATFITILIFHPEIFIFYHPMLLCLIITVLLAFNVPYVFFFVWILIYTVGSAIYVWKGYLCRNPKTWGSESCFFMPCSPQSIKDEDQMNALLAGLFLFVGLEGVPLVLKYLRRRYRENRLFVQVVERALRQFEI</sequence>
<keyword evidence="1" id="KW-0472">Membrane</keyword>
<keyword evidence="1" id="KW-0812">Transmembrane</keyword>
<feature type="transmembrane region" description="Helical" evidence="1">
    <location>
        <begin position="68"/>
        <end position="86"/>
    </location>
</feature>
<dbReference type="EMBL" id="KZ613967">
    <property type="protein sequence ID" value="PMD30379.1"/>
    <property type="molecule type" value="Genomic_DNA"/>
</dbReference>
<feature type="transmembrane region" description="Helical" evidence="1">
    <location>
        <begin position="287"/>
        <end position="305"/>
    </location>
</feature>
<feature type="transmembrane region" description="Helical" evidence="1">
    <location>
        <begin position="188"/>
        <end position="209"/>
    </location>
</feature>
<dbReference type="OrthoDB" id="3550824at2759"/>
<gene>
    <name evidence="2" type="ORF">L207DRAFT_641645</name>
</gene>
<accession>A0A2J6QVW0</accession>
<evidence type="ECO:0000313" key="3">
    <source>
        <dbReference type="Proteomes" id="UP000235786"/>
    </source>
</evidence>
<organism evidence="2 3">
    <name type="scientific">Hyaloscypha variabilis (strain UAMH 11265 / GT02V1 / F)</name>
    <name type="common">Meliniomyces variabilis</name>
    <dbReference type="NCBI Taxonomy" id="1149755"/>
    <lineage>
        <taxon>Eukaryota</taxon>
        <taxon>Fungi</taxon>
        <taxon>Dikarya</taxon>
        <taxon>Ascomycota</taxon>
        <taxon>Pezizomycotina</taxon>
        <taxon>Leotiomycetes</taxon>
        <taxon>Helotiales</taxon>
        <taxon>Hyaloscyphaceae</taxon>
        <taxon>Hyaloscypha</taxon>
        <taxon>Hyaloscypha variabilis</taxon>
    </lineage>
</organism>
<evidence type="ECO:0000313" key="2">
    <source>
        <dbReference type="EMBL" id="PMD30379.1"/>
    </source>
</evidence>
<keyword evidence="1" id="KW-1133">Transmembrane helix</keyword>
<evidence type="ECO:0000256" key="1">
    <source>
        <dbReference type="SAM" id="Phobius"/>
    </source>
</evidence>
<feature type="transmembrane region" description="Helical" evidence="1">
    <location>
        <begin position="35"/>
        <end position="56"/>
    </location>
</feature>
<feature type="transmembrane region" description="Helical" evidence="1">
    <location>
        <begin position="106"/>
        <end position="130"/>
    </location>
</feature>
<proteinExistence type="predicted"/>
<feature type="transmembrane region" description="Helical" evidence="1">
    <location>
        <begin position="339"/>
        <end position="360"/>
    </location>
</feature>